<sequence length="305" mass="34331">MIQMLQFILNTAHDEVVQILENIPGMTWKSKVHDAMKNKTDQPLNQVFKSKTSQNLLTTKEFTPVSSKKAPDYWDWVIMNPGCSDVVLDIGNCGSSSQVSVISTFSDFRCFQGKDVDRVEYSSQYMISCNGQPMCSSCNGGYCGTDVVWKFLIDTGTVTEQCVSYKSGTTGKIGKCPTQCDDGSSLQFVKAQEVTNICQKDLNSAAREETIKQALINGPVSTVVYVYEDLYYYESGIYQHVYGYECGWSACEFVGYGEENGVKFWKVKNVWGREWGENGYFRILRGSPDIFGESEIEYECYQAIV</sequence>
<keyword evidence="5" id="KW-1185">Reference proteome</keyword>
<protein>
    <submittedName>
        <fullName evidence="3">Cathepsin B</fullName>
    </submittedName>
    <submittedName>
        <fullName evidence="4">Cathepsin_B</fullName>
    </submittedName>
</protein>
<dbReference type="SUPFAM" id="SSF54001">
    <property type="entry name" value="Cysteine proteinases"/>
    <property type="match status" value="1"/>
</dbReference>
<proteinExistence type="inferred from homology"/>
<comment type="similarity">
    <text evidence="1">Belongs to the peptidase C1 family.</text>
</comment>
<dbReference type="EMBL" id="CAXDID020000453">
    <property type="protein sequence ID" value="CAL6093136.1"/>
    <property type="molecule type" value="Genomic_DNA"/>
</dbReference>
<dbReference type="InterPro" id="IPR013128">
    <property type="entry name" value="Peptidase_C1A"/>
</dbReference>
<organism evidence="3">
    <name type="scientific">Hexamita inflata</name>
    <dbReference type="NCBI Taxonomy" id="28002"/>
    <lineage>
        <taxon>Eukaryota</taxon>
        <taxon>Metamonada</taxon>
        <taxon>Diplomonadida</taxon>
        <taxon>Hexamitidae</taxon>
        <taxon>Hexamitinae</taxon>
        <taxon>Hexamita</taxon>
    </lineage>
</organism>
<dbReference type="Pfam" id="PF00112">
    <property type="entry name" value="Peptidase_C1"/>
    <property type="match status" value="1"/>
</dbReference>
<accession>A0AA86V3G0</accession>
<dbReference type="Proteomes" id="UP001642409">
    <property type="component" value="Unassembled WGS sequence"/>
</dbReference>
<evidence type="ECO:0000256" key="1">
    <source>
        <dbReference type="ARBA" id="ARBA00008455"/>
    </source>
</evidence>
<comment type="caution">
    <text evidence="3">The sequence shown here is derived from an EMBL/GenBank/DDBJ whole genome shotgun (WGS) entry which is preliminary data.</text>
</comment>
<dbReference type="SMART" id="SM00645">
    <property type="entry name" value="Pept_C1"/>
    <property type="match status" value="1"/>
</dbReference>
<dbReference type="InterPro" id="IPR000668">
    <property type="entry name" value="Peptidase_C1A_C"/>
</dbReference>
<dbReference type="GO" id="GO:0006508">
    <property type="term" value="P:proteolysis"/>
    <property type="evidence" value="ECO:0007669"/>
    <property type="project" value="InterPro"/>
</dbReference>
<evidence type="ECO:0000259" key="2">
    <source>
        <dbReference type="SMART" id="SM00645"/>
    </source>
</evidence>
<dbReference type="AlphaFoldDB" id="A0AA86V3G0"/>
<dbReference type="GO" id="GO:0008234">
    <property type="term" value="F:cysteine-type peptidase activity"/>
    <property type="evidence" value="ECO:0007669"/>
    <property type="project" value="InterPro"/>
</dbReference>
<dbReference type="PANTHER" id="PTHR12411">
    <property type="entry name" value="CYSTEINE PROTEASE FAMILY C1-RELATED"/>
    <property type="match status" value="1"/>
</dbReference>
<name>A0AA86V3G0_9EUKA</name>
<reference evidence="4 5" key="2">
    <citation type="submission" date="2024-07" db="EMBL/GenBank/DDBJ databases">
        <authorList>
            <person name="Akdeniz Z."/>
        </authorList>
    </citation>
    <scope>NUCLEOTIDE SEQUENCE [LARGE SCALE GENOMIC DNA]</scope>
</reference>
<feature type="domain" description="Peptidase C1A papain C-terminal" evidence="2">
    <location>
        <begin position="70"/>
        <end position="304"/>
    </location>
</feature>
<evidence type="ECO:0000313" key="4">
    <source>
        <dbReference type="EMBL" id="CAL6093136.1"/>
    </source>
</evidence>
<reference evidence="3" key="1">
    <citation type="submission" date="2023-06" db="EMBL/GenBank/DDBJ databases">
        <authorList>
            <person name="Kurt Z."/>
        </authorList>
    </citation>
    <scope>NUCLEOTIDE SEQUENCE</scope>
</reference>
<evidence type="ECO:0000313" key="3">
    <source>
        <dbReference type="EMBL" id="CAI9974757.1"/>
    </source>
</evidence>
<dbReference type="InterPro" id="IPR038765">
    <property type="entry name" value="Papain-like_cys_pep_sf"/>
</dbReference>
<gene>
    <name evidence="3" type="ORF">HINF_LOCUS62402</name>
    <name evidence="4" type="ORF">HINF_LOCUS66758</name>
</gene>
<dbReference type="Gene3D" id="3.90.70.10">
    <property type="entry name" value="Cysteine proteinases"/>
    <property type="match status" value="1"/>
</dbReference>
<dbReference type="EMBL" id="CATOUU010001154">
    <property type="protein sequence ID" value="CAI9974757.1"/>
    <property type="molecule type" value="Genomic_DNA"/>
</dbReference>
<evidence type="ECO:0000313" key="5">
    <source>
        <dbReference type="Proteomes" id="UP001642409"/>
    </source>
</evidence>